<reference evidence="1 2" key="1">
    <citation type="submission" date="2019-09" db="EMBL/GenBank/DDBJ databases">
        <title>Segnochrobactrum spirostomi gen. nov., sp. nov., isolated from the ciliate Spirostomum cf. yagiui and description of a novel family, Segnochrobactraceae fam. nov. within the order Rhizobiales of the class Alphaproteobacteria.</title>
        <authorList>
            <person name="Akter S."/>
            <person name="Shazib S.U.A."/>
            <person name="Shin M.K."/>
        </authorList>
    </citation>
    <scope>NUCLEOTIDE SEQUENCE [LARGE SCALE GENOMIC DNA]</scope>
    <source>
        <strain evidence="1 2">Sp-1</strain>
    </source>
</reference>
<gene>
    <name evidence="1" type="ORF">F0357_12280</name>
</gene>
<dbReference type="EMBL" id="VWNA01000001">
    <property type="protein sequence ID" value="MQT13406.1"/>
    <property type="molecule type" value="Genomic_DNA"/>
</dbReference>
<proteinExistence type="predicted"/>
<dbReference type="Proteomes" id="UP000332515">
    <property type="component" value="Unassembled WGS sequence"/>
</dbReference>
<evidence type="ECO:0000313" key="1">
    <source>
        <dbReference type="EMBL" id="MQT13406.1"/>
    </source>
</evidence>
<sequence length="113" mass="11342">MPPPAAPATPTGARPVQAPATAVAVDVPASDPEVIALLQKLRYLDPAKGQWPTQDAVKTAIAEFGADEGLTAPVGTDTLKARLAAAVDRLGSLARCPGASGRTAPYGVCVAAN</sequence>
<accession>A0A6A7Y3S2</accession>
<evidence type="ECO:0000313" key="2">
    <source>
        <dbReference type="Proteomes" id="UP000332515"/>
    </source>
</evidence>
<dbReference type="AlphaFoldDB" id="A0A6A7Y3S2"/>
<organism evidence="1 2">
    <name type="scientific">Segnochrobactrum spirostomi</name>
    <dbReference type="NCBI Taxonomy" id="2608987"/>
    <lineage>
        <taxon>Bacteria</taxon>
        <taxon>Pseudomonadati</taxon>
        <taxon>Pseudomonadota</taxon>
        <taxon>Alphaproteobacteria</taxon>
        <taxon>Hyphomicrobiales</taxon>
        <taxon>Segnochrobactraceae</taxon>
        <taxon>Segnochrobactrum</taxon>
    </lineage>
</organism>
<keyword evidence="2" id="KW-1185">Reference proteome</keyword>
<protein>
    <submittedName>
        <fullName evidence="1">Uncharacterized protein</fullName>
    </submittedName>
</protein>
<dbReference type="RefSeq" id="WP_153481902.1">
    <property type="nucleotide sequence ID" value="NZ_VWNA01000001.1"/>
</dbReference>
<name>A0A6A7Y3S2_9HYPH</name>
<comment type="caution">
    <text evidence="1">The sequence shown here is derived from an EMBL/GenBank/DDBJ whole genome shotgun (WGS) entry which is preliminary data.</text>
</comment>